<keyword evidence="3" id="KW-1003">Cell membrane</keyword>
<evidence type="ECO:0000256" key="8">
    <source>
        <dbReference type="ARBA" id="ARBA00023136"/>
    </source>
</evidence>
<feature type="signal peptide" evidence="11">
    <location>
        <begin position="1"/>
        <end position="24"/>
    </location>
</feature>
<evidence type="ECO:0000256" key="6">
    <source>
        <dbReference type="ARBA" id="ARBA00022970"/>
    </source>
</evidence>
<reference evidence="12" key="1">
    <citation type="submission" date="2023-07" db="EMBL/GenBank/DDBJ databases">
        <title>Sequencing the genomes of 1000 actinobacteria strains.</title>
        <authorList>
            <person name="Klenk H.-P."/>
        </authorList>
    </citation>
    <scope>NUCLEOTIDE SEQUENCE</scope>
    <source>
        <strain evidence="12">DSM 44707</strain>
    </source>
</reference>
<dbReference type="InterPro" id="IPR001851">
    <property type="entry name" value="ABC_transp_permease"/>
</dbReference>
<proteinExistence type="inferred from homology"/>
<feature type="transmembrane region" description="Helical" evidence="10">
    <location>
        <begin position="225"/>
        <end position="244"/>
    </location>
</feature>
<evidence type="ECO:0000256" key="10">
    <source>
        <dbReference type="SAM" id="Phobius"/>
    </source>
</evidence>
<dbReference type="GO" id="GO:0015190">
    <property type="term" value="F:L-leucine transmembrane transporter activity"/>
    <property type="evidence" value="ECO:0007669"/>
    <property type="project" value="TreeGrafter"/>
</dbReference>
<dbReference type="PANTHER" id="PTHR11795">
    <property type="entry name" value="BRANCHED-CHAIN AMINO ACID TRANSPORT SYSTEM PERMEASE PROTEIN LIVH"/>
    <property type="match status" value="1"/>
</dbReference>
<dbReference type="PANTHER" id="PTHR11795:SF371">
    <property type="entry name" value="HIGH-AFFINITY BRANCHED-CHAIN AMINO ACID TRANSPORT SYSTEM PERMEASE PROTEIN LIVH"/>
    <property type="match status" value="1"/>
</dbReference>
<organism evidence="12 13">
    <name type="scientific">Catenuloplanes atrovinosus</name>
    <dbReference type="NCBI Taxonomy" id="137266"/>
    <lineage>
        <taxon>Bacteria</taxon>
        <taxon>Bacillati</taxon>
        <taxon>Actinomycetota</taxon>
        <taxon>Actinomycetes</taxon>
        <taxon>Micromonosporales</taxon>
        <taxon>Micromonosporaceae</taxon>
        <taxon>Catenuloplanes</taxon>
    </lineage>
</organism>
<protein>
    <submittedName>
        <fullName evidence="12">Branched-chain amino acid transport system permease protein</fullName>
    </submittedName>
</protein>
<keyword evidence="7 10" id="KW-1133">Transmembrane helix</keyword>
<dbReference type="EMBL" id="JAVDYB010000001">
    <property type="protein sequence ID" value="MDR7278079.1"/>
    <property type="molecule type" value="Genomic_DNA"/>
</dbReference>
<dbReference type="SUPFAM" id="SSF49464">
    <property type="entry name" value="Carboxypeptidase regulatory domain-like"/>
    <property type="match status" value="1"/>
</dbReference>
<comment type="similarity">
    <text evidence="9">Belongs to the binding-protein-dependent transport system permease family. LivHM subfamily.</text>
</comment>
<feature type="transmembrane region" description="Helical" evidence="10">
    <location>
        <begin position="137"/>
        <end position="160"/>
    </location>
</feature>
<keyword evidence="11" id="KW-0732">Signal</keyword>
<keyword evidence="13" id="KW-1185">Reference proteome</keyword>
<dbReference type="GO" id="GO:1903806">
    <property type="term" value="P:L-isoleucine import across plasma membrane"/>
    <property type="evidence" value="ECO:0007669"/>
    <property type="project" value="TreeGrafter"/>
</dbReference>
<dbReference type="GO" id="GO:0005886">
    <property type="term" value="C:plasma membrane"/>
    <property type="evidence" value="ECO:0007669"/>
    <property type="project" value="UniProtKB-SubCell"/>
</dbReference>
<feature type="transmembrane region" description="Helical" evidence="10">
    <location>
        <begin position="354"/>
        <end position="382"/>
    </location>
</feature>
<feature type="transmembrane region" description="Helical" evidence="10">
    <location>
        <begin position="274"/>
        <end position="292"/>
    </location>
</feature>
<keyword evidence="6" id="KW-0029">Amino-acid transport</keyword>
<evidence type="ECO:0000256" key="2">
    <source>
        <dbReference type="ARBA" id="ARBA00022448"/>
    </source>
</evidence>
<evidence type="ECO:0000256" key="1">
    <source>
        <dbReference type="ARBA" id="ARBA00004651"/>
    </source>
</evidence>
<evidence type="ECO:0000256" key="7">
    <source>
        <dbReference type="ARBA" id="ARBA00022989"/>
    </source>
</evidence>
<evidence type="ECO:0000256" key="5">
    <source>
        <dbReference type="ARBA" id="ARBA00022692"/>
    </source>
</evidence>
<dbReference type="InterPro" id="IPR008969">
    <property type="entry name" value="CarboxyPept-like_regulatory"/>
</dbReference>
<keyword evidence="4" id="KW-0997">Cell inner membrane</keyword>
<sequence>MIMFTALLGALFFALGVNATSAYAAEGEGLQGTLSNQNQPVAGVRINVTQNGQPAGSAVSGADGKWTLSVSPGTYEVVLDESSLPAGVGLQGTLGPTRSLEVYEGQMRNVLYPLGPVGAGAPPPEAEPTIWDRLPNLVYTGVHIGLILALGALGVSLIFGTMGLTNFAHGELITFGALIGFLFNVTIGLPLWLSLILAVVVGGAFGWLQDRFFWGWLRRRRTGLIGMMIVSIGLAMVLRYVFLFQFRGGTQQYREYAAQPGIEIGPLLIAPKNLIMDAVAILVLVAVSVALLKTRLGKATRAVSTNPALAAASGIDVDKIIRLIWTIGGALAALAGVMLGMFQGLNFQMGFQILLLVFAAVTLGGLGTAFGALLGSMVVGIVTQVSTLWVPTELKNVGALAALIIILLFRPQGILGRRERIG</sequence>
<keyword evidence="8 10" id="KW-0472">Membrane</keyword>
<evidence type="ECO:0000313" key="12">
    <source>
        <dbReference type="EMBL" id="MDR7278079.1"/>
    </source>
</evidence>
<evidence type="ECO:0000313" key="13">
    <source>
        <dbReference type="Proteomes" id="UP001183643"/>
    </source>
</evidence>
<dbReference type="GO" id="GO:0005304">
    <property type="term" value="F:L-valine transmembrane transporter activity"/>
    <property type="evidence" value="ECO:0007669"/>
    <property type="project" value="TreeGrafter"/>
</dbReference>
<comment type="caution">
    <text evidence="12">The sequence shown here is derived from an EMBL/GenBank/DDBJ whole genome shotgun (WGS) entry which is preliminary data.</text>
</comment>
<dbReference type="AlphaFoldDB" id="A0AAE3YTH6"/>
<comment type="subcellular location">
    <subcellularLocation>
        <location evidence="1">Cell membrane</location>
        <topology evidence="1">Multi-pass membrane protein</topology>
    </subcellularLocation>
</comment>
<dbReference type="CDD" id="cd06582">
    <property type="entry name" value="TM_PBP1_LivH_like"/>
    <property type="match status" value="1"/>
</dbReference>
<name>A0AAE3YTH6_9ACTN</name>
<evidence type="ECO:0000256" key="3">
    <source>
        <dbReference type="ARBA" id="ARBA00022475"/>
    </source>
</evidence>
<keyword evidence="2" id="KW-0813">Transport</keyword>
<dbReference type="Proteomes" id="UP001183643">
    <property type="component" value="Unassembled WGS sequence"/>
</dbReference>
<dbReference type="InterPro" id="IPR052157">
    <property type="entry name" value="BCAA_transport_permease"/>
</dbReference>
<keyword evidence="5 10" id="KW-0812">Transmembrane</keyword>
<evidence type="ECO:0000256" key="11">
    <source>
        <dbReference type="SAM" id="SignalP"/>
    </source>
</evidence>
<feature type="transmembrane region" description="Helical" evidence="10">
    <location>
        <begin position="323"/>
        <end position="342"/>
    </location>
</feature>
<dbReference type="Pfam" id="PF02653">
    <property type="entry name" value="BPD_transp_2"/>
    <property type="match status" value="1"/>
</dbReference>
<feature type="transmembrane region" description="Helical" evidence="10">
    <location>
        <begin position="172"/>
        <end position="205"/>
    </location>
</feature>
<evidence type="ECO:0000256" key="9">
    <source>
        <dbReference type="ARBA" id="ARBA00037998"/>
    </source>
</evidence>
<evidence type="ECO:0000256" key="4">
    <source>
        <dbReference type="ARBA" id="ARBA00022519"/>
    </source>
</evidence>
<gene>
    <name evidence="12" type="ORF">J2S41_004857</name>
</gene>
<dbReference type="GO" id="GO:0015192">
    <property type="term" value="F:L-phenylalanine transmembrane transporter activity"/>
    <property type="evidence" value="ECO:0007669"/>
    <property type="project" value="TreeGrafter"/>
</dbReference>
<feature type="transmembrane region" description="Helical" evidence="10">
    <location>
        <begin position="394"/>
        <end position="410"/>
    </location>
</feature>
<accession>A0AAE3YTH6</accession>
<dbReference type="GO" id="GO:0015808">
    <property type="term" value="P:L-alanine transport"/>
    <property type="evidence" value="ECO:0007669"/>
    <property type="project" value="TreeGrafter"/>
</dbReference>
<feature type="chain" id="PRO_5042214002" evidence="11">
    <location>
        <begin position="25"/>
        <end position="422"/>
    </location>
</feature>
<dbReference type="GO" id="GO:0015188">
    <property type="term" value="F:L-isoleucine transmembrane transporter activity"/>
    <property type="evidence" value="ECO:0007669"/>
    <property type="project" value="TreeGrafter"/>
</dbReference>
<dbReference type="GO" id="GO:0042941">
    <property type="term" value="P:D-alanine transmembrane transport"/>
    <property type="evidence" value="ECO:0007669"/>
    <property type="project" value="TreeGrafter"/>
</dbReference>